<dbReference type="SUPFAM" id="SSF48371">
    <property type="entry name" value="ARM repeat"/>
    <property type="match status" value="1"/>
</dbReference>
<dbReference type="EMBL" id="CAJNOQ010001867">
    <property type="protein sequence ID" value="CAF0924112.1"/>
    <property type="molecule type" value="Genomic_DNA"/>
</dbReference>
<comment type="caution">
    <text evidence="1">The sequence shown here is derived from an EMBL/GenBank/DDBJ whole genome shotgun (WGS) entry which is preliminary data.</text>
</comment>
<gene>
    <name evidence="1" type="ORF">GPM918_LOCUS9820</name>
    <name evidence="2" type="ORF">SRO942_LOCUS9816</name>
</gene>
<dbReference type="Proteomes" id="UP000663829">
    <property type="component" value="Unassembled WGS sequence"/>
</dbReference>
<accession>A0A814B8A2</accession>
<evidence type="ECO:0000313" key="1">
    <source>
        <dbReference type="EMBL" id="CAF0924112.1"/>
    </source>
</evidence>
<dbReference type="PANTHER" id="PTHR48287">
    <property type="entry name" value="ARM REPEAT SUPERFAMILY PROTEIN"/>
    <property type="match status" value="1"/>
</dbReference>
<proteinExistence type="predicted"/>
<dbReference type="PANTHER" id="PTHR48287:SF1">
    <property type="entry name" value="ARM REPEAT SUPERFAMILY PROTEIN"/>
    <property type="match status" value="1"/>
</dbReference>
<name>A0A814B8A2_9BILA</name>
<organism evidence="1 3">
    <name type="scientific">Didymodactylos carnosus</name>
    <dbReference type="NCBI Taxonomy" id="1234261"/>
    <lineage>
        <taxon>Eukaryota</taxon>
        <taxon>Metazoa</taxon>
        <taxon>Spiralia</taxon>
        <taxon>Gnathifera</taxon>
        <taxon>Rotifera</taxon>
        <taxon>Eurotatoria</taxon>
        <taxon>Bdelloidea</taxon>
        <taxon>Philodinida</taxon>
        <taxon>Philodinidae</taxon>
        <taxon>Didymodactylos</taxon>
    </lineage>
</organism>
<dbReference type="InterPro" id="IPR016024">
    <property type="entry name" value="ARM-type_fold"/>
</dbReference>
<evidence type="ECO:0000313" key="2">
    <source>
        <dbReference type="EMBL" id="CAF3702986.1"/>
    </source>
</evidence>
<reference evidence="1" key="1">
    <citation type="submission" date="2021-02" db="EMBL/GenBank/DDBJ databases">
        <authorList>
            <person name="Nowell W R."/>
        </authorList>
    </citation>
    <scope>NUCLEOTIDE SEQUENCE</scope>
</reference>
<dbReference type="OrthoDB" id="2192888at2759"/>
<dbReference type="EMBL" id="CAJOBC010001866">
    <property type="protein sequence ID" value="CAF3702986.1"/>
    <property type="molecule type" value="Genomic_DNA"/>
</dbReference>
<sequence length="164" mass="18512">MSQIRCITSLMEMEANQTVSNIQTIMPQVKQSSDRHAVLCLQEMNGKTRHCAYLLVIQCGKLWIKISENNFIESLTEFFHITMSGLTSNSTSMISSTLLALGRLCLEFKENLAGTIVDELMSTLILVLQSRQREIVQAALSFCRVTLIIFSEVILSQYIKELVC</sequence>
<dbReference type="AlphaFoldDB" id="A0A814B8A2"/>
<keyword evidence="3" id="KW-1185">Reference proteome</keyword>
<evidence type="ECO:0000313" key="3">
    <source>
        <dbReference type="Proteomes" id="UP000663829"/>
    </source>
</evidence>
<protein>
    <submittedName>
        <fullName evidence="1">Uncharacterized protein</fullName>
    </submittedName>
</protein>
<dbReference type="Proteomes" id="UP000681722">
    <property type="component" value="Unassembled WGS sequence"/>
</dbReference>
<dbReference type="InterPro" id="IPR052087">
    <property type="entry name" value="RRP12"/>
</dbReference>